<dbReference type="Pfam" id="PF00271">
    <property type="entry name" value="Helicase_C"/>
    <property type="match status" value="1"/>
</dbReference>
<dbReference type="EMBL" id="CAJPWZ010002525">
    <property type="protein sequence ID" value="CAG2239556.1"/>
    <property type="molecule type" value="Genomic_DNA"/>
</dbReference>
<feature type="domain" description="Helicase C-terminal" evidence="5">
    <location>
        <begin position="101"/>
        <end position="150"/>
    </location>
</feature>
<evidence type="ECO:0000256" key="2">
    <source>
        <dbReference type="ARBA" id="ARBA00022741"/>
    </source>
</evidence>
<name>A0A8S3U0Y2_MYTED</name>
<reference evidence="6" key="1">
    <citation type="submission" date="2021-03" db="EMBL/GenBank/DDBJ databases">
        <authorList>
            <person name="Bekaert M."/>
        </authorList>
    </citation>
    <scope>NUCLEOTIDE SEQUENCE</scope>
</reference>
<dbReference type="SUPFAM" id="SSF52540">
    <property type="entry name" value="P-loop containing nucleoside triphosphate hydrolases"/>
    <property type="match status" value="1"/>
</dbReference>
<keyword evidence="6" id="KW-0378">Hydrolase</keyword>
<comment type="caution">
    <text evidence="6">The sequence shown here is derived from an EMBL/GenBank/DDBJ whole genome shotgun (WGS) entry which is preliminary data.</text>
</comment>
<proteinExistence type="predicted"/>
<dbReference type="InterPro" id="IPR011545">
    <property type="entry name" value="DEAD/DEAH_box_helicase_dom"/>
</dbReference>
<dbReference type="OrthoDB" id="10265785at2759"/>
<evidence type="ECO:0000313" key="6">
    <source>
        <dbReference type="EMBL" id="CAG2239556.1"/>
    </source>
</evidence>
<dbReference type="GO" id="GO:0003676">
    <property type="term" value="F:nucleic acid binding"/>
    <property type="evidence" value="ECO:0007669"/>
    <property type="project" value="InterPro"/>
</dbReference>
<dbReference type="Pfam" id="PF00270">
    <property type="entry name" value="DEAD"/>
    <property type="match status" value="1"/>
</dbReference>
<evidence type="ECO:0000259" key="4">
    <source>
        <dbReference type="Pfam" id="PF00270"/>
    </source>
</evidence>
<accession>A0A8S3U0Y2</accession>
<dbReference type="GO" id="GO:0003724">
    <property type="term" value="F:RNA helicase activity"/>
    <property type="evidence" value="ECO:0007669"/>
    <property type="project" value="UniProtKB-EC"/>
</dbReference>
<dbReference type="InterPro" id="IPR001650">
    <property type="entry name" value="Helicase_C-like"/>
</dbReference>
<evidence type="ECO:0000256" key="1">
    <source>
        <dbReference type="ARBA" id="ARBA00012552"/>
    </source>
</evidence>
<dbReference type="GO" id="GO:0016787">
    <property type="term" value="F:hydrolase activity"/>
    <property type="evidence" value="ECO:0007669"/>
    <property type="project" value="UniProtKB-KW"/>
</dbReference>
<dbReference type="Gene3D" id="3.40.50.300">
    <property type="entry name" value="P-loop containing nucleotide triphosphate hydrolases"/>
    <property type="match status" value="2"/>
</dbReference>
<evidence type="ECO:0000259" key="5">
    <source>
        <dbReference type="Pfam" id="PF00271"/>
    </source>
</evidence>
<feature type="domain" description="DEAD/DEAH-box helicase" evidence="4">
    <location>
        <begin position="6"/>
        <end position="95"/>
    </location>
</feature>
<evidence type="ECO:0000256" key="3">
    <source>
        <dbReference type="ARBA" id="ARBA00022840"/>
    </source>
</evidence>
<keyword evidence="3" id="KW-0067">ATP-binding</keyword>
<evidence type="ECO:0000313" key="7">
    <source>
        <dbReference type="Proteomes" id="UP000683360"/>
    </source>
</evidence>
<organism evidence="6 7">
    <name type="scientific">Mytilus edulis</name>
    <name type="common">Blue mussel</name>
    <dbReference type="NCBI Taxonomy" id="6550"/>
    <lineage>
        <taxon>Eukaryota</taxon>
        <taxon>Metazoa</taxon>
        <taxon>Spiralia</taxon>
        <taxon>Lophotrochozoa</taxon>
        <taxon>Mollusca</taxon>
        <taxon>Bivalvia</taxon>
        <taxon>Autobranchia</taxon>
        <taxon>Pteriomorphia</taxon>
        <taxon>Mytilida</taxon>
        <taxon>Mytiloidea</taxon>
        <taxon>Mytilidae</taxon>
        <taxon>Mytilinae</taxon>
        <taxon>Mytilus</taxon>
    </lineage>
</organism>
<dbReference type="GO" id="GO:0005524">
    <property type="term" value="F:ATP binding"/>
    <property type="evidence" value="ECO:0007669"/>
    <property type="project" value="UniProtKB-KW"/>
</dbReference>
<keyword evidence="7" id="KW-1185">Reference proteome</keyword>
<dbReference type="PANTHER" id="PTHR47958">
    <property type="entry name" value="ATP-DEPENDENT RNA HELICASE DBP3"/>
    <property type="match status" value="1"/>
</dbReference>
<keyword evidence="2" id="KW-0547">Nucleotide-binding</keyword>
<dbReference type="Proteomes" id="UP000683360">
    <property type="component" value="Unassembled WGS sequence"/>
</dbReference>
<gene>
    <name evidence="6" type="ORF">MEDL_51907</name>
</gene>
<dbReference type="AlphaFoldDB" id="A0A8S3U0Y2"/>
<dbReference type="InterPro" id="IPR027417">
    <property type="entry name" value="P-loop_NTPase"/>
</dbReference>
<protein>
    <recommendedName>
        <fullName evidence="1">RNA helicase</fullName>
        <ecNumber evidence="1">3.6.4.13</ecNumber>
    </recommendedName>
</protein>
<sequence length="154" mass="17405">MGQKMTGLRISYAVRGERVSRGQRKDDHIIIGTPGTVCDWAIKHKCFDPKLLTVFVLDEADVMIATQGHQDQSVRLQRMLNKQTCQIFVILSLATTYDDRTRKTAAWLAEMMTKDGHVVGLLTGELTIEQRAAIINRFKEGKEKVLITTNDSKE</sequence>
<dbReference type="EC" id="3.6.4.13" evidence="1"/>